<evidence type="ECO:0000313" key="9">
    <source>
        <dbReference type="Proteomes" id="UP001231189"/>
    </source>
</evidence>
<dbReference type="GO" id="GO:0005524">
    <property type="term" value="F:ATP binding"/>
    <property type="evidence" value="ECO:0007669"/>
    <property type="project" value="UniProtKB-UniRule"/>
</dbReference>
<dbReference type="Proteomes" id="UP001231189">
    <property type="component" value="Unassembled WGS sequence"/>
</dbReference>
<dbReference type="Gene3D" id="1.10.510.10">
    <property type="entry name" value="Transferase(Phosphotransferase) domain 1"/>
    <property type="match status" value="1"/>
</dbReference>
<dbReference type="SUPFAM" id="SSF56112">
    <property type="entry name" value="Protein kinase-like (PK-like)"/>
    <property type="match status" value="1"/>
</dbReference>
<dbReference type="SMART" id="SM00220">
    <property type="entry name" value="S_TKc"/>
    <property type="match status" value="1"/>
</dbReference>
<dbReference type="PANTHER" id="PTHR45707">
    <property type="entry name" value="C2 CALCIUM/LIPID-BINDING PLANT PHOSPHORIBOSYLTRANSFERASE FAMILY PROTEIN"/>
    <property type="match status" value="1"/>
</dbReference>
<evidence type="ECO:0000256" key="1">
    <source>
        <dbReference type="ARBA" id="ARBA00022679"/>
    </source>
</evidence>
<dbReference type="Gene3D" id="3.30.200.20">
    <property type="entry name" value="Phosphorylase Kinase, domain 1"/>
    <property type="match status" value="1"/>
</dbReference>
<gene>
    <name evidence="8" type="ORF">QYE76_064257</name>
</gene>
<proteinExistence type="inferred from homology"/>
<dbReference type="InterPro" id="IPR017441">
    <property type="entry name" value="Protein_kinase_ATP_BS"/>
</dbReference>
<evidence type="ECO:0000256" key="5">
    <source>
        <dbReference type="PROSITE-ProRule" id="PRU10141"/>
    </source>
</evidence>
<evidence type="ECO:0000259" key="7">
    <source>
        <dbReference type="PROSITE" id="PS50011"/>
    </source>
</evidence>
<name>A0AAD8S8W5_LOLMU</name>
<keyword evidence="9" id="KW-1185">Reference proteome</keyword>
<dbReference type="Pfam" id="PF00069">
    <property type="entry name" value="Pkinase"/>
    <property type="match status" value="1"/>
</dbReference>
<dbReference type="InterPro" id="IPR000719">
    <property type="entry name" value="Prot_kinase_dom"/>
</dbReference>
<dbReference type="InterPro" id="IPR011009">
    <property type="entry name" value="Kinase-like_dom_sf"/>
</dbReference>
<dbReference type="PROSITE" id="PS50011">
    <property type="entry name" value="PROTEIN_KINASE_DOM"/>
    <property type="match status" value="1"/>
</dbReference>
<keyword evidence="6" id="KW-0723">Serine/threonine-protein kinase</keyword>
<dbReference type="FunFam" id="3.30.200.20:FF:000465">
    <property type="entry name" value="Cysteine-rich receptor-like protein kinase 6"/>
    <property type="match status" value="1"/>
</dbReference>
<reference evidence="8" key="1">
    <citation type="submission" date="2023-07" db="EMBL/GenBank/DDBJ databases">
        <title>A chromosome-level genome assembly of Lolium multiflorum.</title>
        <authorList>
            <person name="Chen Y."/>
            <person name="Copetti D."/>
            <person name="Kolliker R."/>
            <person name="Studer B."/>
        </authorList>
    </citation>
    <scope>NUCLEOTIDE SEQUENCE</scope>
    <source>
        <strain evidence="8">02402/16</strain>
        <tissue evidence="8">Leaf</tissue>
    </source>
</reference>
<dbReference type="InterPro" id="IPR008271">
    <property type="entry name" value="Ser/Thr_kinase_AS"/>
</dbReference>
<accession>A0AAD8S8W5</accession>
<evidence type="ECO:0000256" key="4">
    <source>
        <dbReference type="ARBA" id="ARBA00022840"/>
    </source>
</evidence>
<dbReference type="PIRSF" id="PIRSF000654">
    <property type="entry name" value="Integrin-linked_kinase"/>
    <property type="match status" value="1"/>
</dbReference>
<dbReference type="PROSITE" id="PS00107">
    <property type="entry name" value="PROTEIN_KINASE_ATP"/>
    <property type="match status" value="1"/>
</dbReference>
<dbReference type="AlphaFoldDB" id="A0AAD8S8W5"/>
<organism evidence="8 9">
    <name type="scientific">Lolium multiflorum</name>
    <name type="common">Italian ryegrass</name>
    <name type="synonym">Lolium perenne subsp. multiflorum</name>
    <dbReference type="NCBI Taxonomy" id="4521"/>
    <lineage>
        <taxon>Eukaryota</taxon>
        <taxon>Viridiplantae</taxon>
        <taxon>Streptophyta</taxon>
        <taxon>Embryophyta</taxon>
        <taxon>Tracheophyta</taxon>
        <taxon>Spermatophyta</taxon>
        <taxon>Magnoliopsida</taxon>
        <taxon>Liliopsida</taxon>
        <taxon>Poales</taxon>
        <taxon>Poaceae</taxon>
        <taxon>BOP clade</taxon>
        <taxon>Pooideae</taxon>
        <taxon>Poodae</taxon>
        <taxon>Poeae</taxon>
        <taxon>Poeae Chloroplast Group 2 (Poeae type)</taxon>
        <taxon>Loliodinae</taxon>
        <taxon>Loliinae</taxon>
        <taxon>Lolium</taxon>
    </lineage>
</organism>
<feature type="domain" description="Protein kinase" evidence="7">
    <location>
        <begin position="35"/>
        <end position="318"/>
    </location>
</feature>
<evidence type="ECO:0000313" key="8">
    <source>
        <dbReference type="EMBL" id="KAK1646452.1"/>
    </source>
</evidence>
<evidence type="ECO:0000256" key="6">
    <source>
        <dbReference type="RuleBase" id="RU000304"/>
    </source>
</evidence>
<evidence type="ECO:0000256" key="2">
    <source>
        <dbReference type="ARBA" id="ARBA00022741"/>
    </source>
</evidence>
<dbReference type="PROSITE" id="PS00108">
    <property type="entry name" value="PROTEIN_KINASE_ST"/>
    <property type="match status" value="1"/>
</dbReference>
<keyword evidence="3" id="KW-0418">Kinase</keyword>
<dbReference type="EMBL" id="JAUUTY010000004">
    <property type="protein sequence ID" value="KAK1646452.1"/>
    <property type="molecule type" value="Genomic_DNA"/>
</dbReference>
<dbReference type="PANTHER" id="PTHR45707:SF59">
    <property type="entry name" value="PROTEIN KINASE DOMAIN-CONTAINING PROTEIN"/>
    <property type="match status" value="1"/>
</dbReference>
<keyword evidence="4 5" id="KW-0067">ATP-binding</keyword>
<keyword evidence="2 5" id="KW-0547">Nucleotide-binding</keyword>
<feature type="binding site" evidence="5">
    <location>
        <position position="63"/>
    </location>
    <ligand>
        <name>ATP</name>
        <dbReference type="ChEBI" id="CHEBI:30616"/>
    </ligand>
</feature>
<dbReference type="FunFam" id="1.10.510.10:FF:000870">
    <property type="entry name" value="OSJNBa0016N04.16-like protein"/>
    <property type="match status" value="1"/>
</dbReference>
<keyword evidence="1" id="KW-0808">Transferase</keyword>
<evidence type="ECO:0000256" key="3">
    <source>
        <dbReference type="ARBA" id="ARBA00022777"/>
    </source>
</evidence>
<dbReference type="GO" id="GO:0004674">
    <property type="term" value="F:protein serine/threonine kinase activity"/>
    <property type="evidence" value="ECO:0007669"/>
    <property type="project" value="UniProtKB-KW"/>
</dbReference>
<comment type="caution">
    <text evidence="8">The sequence shown here is derived from an EMBL/GenBank/DDBJ whole genome shotgun (WGS) entry which is preliminary data.</text>
</comment>
<comment type="similarity">
    <text evidence="6">Belongs to the protein kinase superfamily.</text>
</comment>
<protein>
    <recommendedName>
        <fullName evidence="7">Protein kinase domain-containing protein</fullName>
    </recommendedName>
</protein>
<sequence>MSTSWNRTGENKPTVLSTLPKELPLDFLKTITGQFAEERILGVGAFGTVYEGTMPDGQKIAVKRLAENSPIARDKAFNSEVQNIMALQHENIVKLVGFSHEGQKKVVLNNGRYIVADIVESLLCYEYLSQGSLQKNLFEVPILTDWDTRFKIIKGICKGLVFVHSIGIVHMDLKPQNILLDDKMVPKIADFGLSRLFGQEQTRMNTQNVVGSYGYIAPEYLYRGEISNKSDIYSLGLLILETTTMQKNCPGNEPSAGSFIKSVRENWTPNHIVSQFPGSDGDRLQQVNKCIIIGLECVEIDRQKRPTIENIVDRLNGLCSSTS</sequence>